<dbReference type="KEGG" id="pgri:PgNI_08008"/>
<keyword evidence="4" id="KW-1185">Reference proteome</keyword>
<dbReference type="GO" id="GO:0044550">
    <property type="term" value="P:secondary metabolite biosynthetic process"/>
    <property type="evidence" value="ECO:0007669"/>
    <property type="project" value="TreeGrafter"/>
</dbReference>
<dbReference type="Gene3D" id="3.40.50.12780">
    <property type="entry name" value="N-terminal domain of ligase-like"/>
    <property type="match status" value="1"/>
</dbReference>
<dbReference type="SUPFAM" id="SSF56801">
    <property type="entry name" value="Acetyl-CoA synthetase-like"/>
    <property type="match status" value="1"/>
</dbReference>
<dbReference type="RefSeq" id="XP_030979404.1">
    <property type="nucleotide sequence ID" value="XM_031128010.1"/>
</dbReference>
<gene>
    <name evidence="5" type="ORF">PgNI_08008</name>
</gene>
<dbReference type="GO" id="GO:0031177">
    <property type="term" value="F:phosphopantetheine binding"/>
    <property type="evidence" value="ECO:0007669"/>
    <property type="project" value="TreeGrafter"/>
</dbReference>
<evidence type="ECO:0000256" key="2">
    <source>
        <dbReference type="ARBA" id="ARBA00022553"/>
    </source>
</evidence>
<name>A0A6P8AX20_PYRGI</name>
<evidence type="ECO:0000259" key="3">
    <source>
        <dbReference type="Pfam" id="PF00501"/>
    </source>
</evidence>
<reference evidence="5" key="3">
    <citation type="submission" date="2025-08" db="UniProtKB">
        <authorList>
            <consortium name="RefSeq"/>
        </authorList>
    </citation>
    <scope>IDENTIFICATION</scope>
    <source>
        <strain evidence="5">NI907</strain>
    </source>
</reference>
<evidence type="ECO:0000256" key="1">
    <source>
        <dbReference type="ARBA" id="ARBA00022450"/>
    </source>
</evidence>
<dbReference type="GeneID" id="41962919"/>
<dbReference type="GO" id="GO:0043041">
    <property type="term" value="P:amino acid activation for nonribosomal peptide biosynthetic process"/>
    <property type="evidence" value="ECO:0007669"/>
    <property type="project" value="TreeGrafter"/>
</dbReference>
<protein>
    <recommendedName>
        <fullName evidence="3">AMP-dependent synthetase/ligase domain-containing protein</fullName>
    </recommendedName>
</protein>
<dbReference type="PANTHER" id="PTHR45527:SF1">
    <property type="entry name" value="FATTY ACID SYNTHASE"/>
    <property type="match status" value="1"/>
</dbReference>
<proteinExistence type="predicted"/>
<feature type="domain" description="AMP-dependent synthetase/ligase" evidence="3">
    <location>
        <begin position="110"/>
        <end position="202"/>
    </location>
</feature>
<reference evidence="5" key="2">
    <citation type="submission" date="2019-10" db="EMBL/GenBank/DDBJ databases">
        <authorList>
            <consortium name="NCBI Genome Project"/>
        </authorList>
    </citation>
    <scope>NUCLEOTIDE SEQUENCE</scope>
    <source>
        <strain evidence="5">NI907</strain>
    </source>
</reference>
<dbReference type="Pfam" id="PF00501">
    <property type="entry name" value="AMP-binding"/>
    <property type="match status" value="1"/>
</dbReference>
<reference evidence="4 5" key="1">
    <citation type="journal article" date="2019" name="Mol. Biol. Evol.">
        <title>Blast fungal genomes show frequent chromosomal changes, gene gains and losses, and effector gene turnover.</title>
        <authorList>
            <person name="Gomez Luciano L.B."/>
            <person name="Jason Tsai I."/>
            <person name="Chuma I."/>
            <person name="Tosa Y."/>
            <person name="Chen Y.H."/>
            <person name="Li J.Y."/>
            <person name="Li M.Y."/>
            <person name="Jade Lu M.Y."/>
            <person name="Nakayashiki H."/>
            <person name="Li W.H."/>
        </authorList>
    </citation>
    <scope>NUCLEOTIDE SEQUENCE [LARGE SCALE GENOMIC DNA]</scope>
    <source>
        <strain evidence="4 5">NI907</strain>
    </source>
</reference>
<evidence type="ECO:0000313" key="4">
    <source>
        <dbReference type="Proteomes" id="UP000515153"/>
    </source>
</evidence>
<organism evidence="4 5">
    <name type="scientific">Pyricularia grisea</name>
    <name type="common">Crabgrass-specific blast fungus</name>
    <name type="synonym">Magnaporthe grisea</name>
    <dbReference type="NCBI Taxonomy" id="148305"/>
    <lineage>
        <taxon>Eukaryota</taxon>
        <taxon>Fungi</taxon>
        <taxon>Dikarya</taxon>
        <taxon>Ascomycota</taxon>
        <taxon>Pezizomycotina</taxon>
        <taxon>Sordariomycetes</taxon>
        <taxon>Sordariomycetidae</taxon>
        <taxon>Magnaporthales</taxon>
        <taxon>Pyriculariaceae</taxon>
        <taxon>Pyricularia</taxon>
    </lineage>
</organism>
<dbReference type="Gene3D" id="3.30.559.30">
    <property type="entry name" value="Nonribosomal peptide synthetase, condensation domain"/>
    <property type="match status" value="1"/>
</dbReference>
<sequence>MSGVGFHTHTLVVECRMAKDDDDDTVLVSLAFDANLLSEQLVQAIGVQFEHVLGQIMQAVSPSGLRRRTKLADLRLVSEEERTRLLAWNSPGDGSNFPVAVMECAHEVIERRAEENPDDAAVVSTEGGVEFTFQQLDRAAGRLAVHLRSLGVGADSFVPCCFEKSPLYVVAQLAVMKAGGAFVPVEPSHPEARRLDIIRQLGGDSGAVKVLLVTPTTVQVFSESSLKDVASAVIEVLIA</sequence>
<dbReference type="GO" id="GO:0005737">
    <property type="term" value="C:cytoplasm"/>
    <property type="evidence" value="ECO:0007669"/>
    <property type="project" value="TreeGrafter"/>
</dbReference>
<keyword evidence="1" id="KW-0596">Phosphopantetheine</keyword>
<evidence type="ECO:0000313" key="5">
    <source>
        <dbReference type="RefSeq" id="XP_030979404.1"/>
    </source>
</evidence>
<accession>A0A6P8AX20</accession>
<keyword evidence="2" id="KW-0597">Phosphoprotein</keyword>
<dbReference type="InterPro" id="IPR042099">
    <property type="entry name" value="ANL_N_sf"/>
</dbReference>
<dbReference type="AlphaFoldDB" id="A0A6P8AX20"/>
<dbReference type="PANTHER" id="PTHR45527">
    <property type="entry name" value="NONRIBOSOMAL PEPTIDE SYNTHETASE"/>
    <property type="match status" value="1"/>
</dbReference>
<dbReference type="InterPro" id="IPR000873">
    <property type="entry name" value="AMP-dep_synth/lig_dom"/>
</dbReference>
<dbReference type="Proteomes" id="UP000515153">
    <property type="component" value="Chromosome V"/>
</dbReference>